<dbReference type="Pfam" id="PF00072">
    <property type="entry name" value="Response_reg"/>
    <property type="match status" value="1"/>
</dbReference>
<dbReference type="SMART" id="SM00448">
    <property type="entry name" value="REC"/>
    <property type="match status" value="1"/>
</dbReference>
<comment type="caution">
    <text evidence="8">The sequence shown here is derived from an EMBL/GenBank/DDBJ whole genome shotgun (WGS) entry which is preliminary data.</text>
</comment>
<protein>
    <submittedName>
        <fullName evidence="8">Response regulator transcription factor</fullName>
    </submittedName>
</protein>
<keyword evidence="9" id="KW-1185">Reference proteome</keyword>
<dbReference type="SMART" id="SM00421">
    <property type="entry name" value="HTH_LUXR"/>
    <property type="match status" value="1"/>
</dbReference>
<dbReference type="SUPFAM" id="SSF46894">
    <property type="entry name" value="C-terminal effector domain of the bipartite response regulators"/>
    <property type="match status" value="1"/>
</dbReference>
<evidence type="ECO:0000313" key="9">
    <source>
        <dbReference type="Proteomes" id="UP001524586"/>
    </source>
</evidence>
<organism evidence="8 9">
    <name type="scientific">Methylomonas rivi</name>
    <dbReference type="NCBI Taxonomy" id="2952226"/>
    <lineage>
        <taxon>Bacteria</taxon>
        <taxon>Pseudomonadati</taxon>
        <taxon>Pseudomonadota</taxon>
        <taxon>Gammaproteobacteria</taxon>
        <taxon>Methylococcales</taxon>
        <taxon>Methylococcaceae</taxon>
        <taxon>Methylomonas</taxon>
    </lineage>
</organism>
<keyword evidence="2" id="KW-0805">Transcription regulation</keyword>
<reference evidence="8 9" key="1">
    <citation type="submission" date="2022-07" db="EMBL/GenBank/DDBJ databases">
        <title>Methylomonas rivi sp. nov., Methylomonas rosea sp. nov., Methylomonas aureus sp. nov. and Methylomonas subterranea sp. nov., four novel methanotrophs isolated from a freshwater creek and the deep terrestrial subsurface.</title>
        <authorList>
            <person name="Abin C."/>
            <person name="Sankaranarayanan K."/>
            <person name="Garner C."/>
            <person name="Sindelar R."/>
            <person name="Kotary K."/>
            <person name="Garner R."/>
            <person name="Barclay S."/>
            <person name="Lawson P."/>
            <person name="Krumholz L."/>
        </authorList>
    </citation>
    <scope>NUCLEOTIDE SEQUENCE [LARGE SCALE GENOMIC DNA]</scope>
    <source>
        <strain evidence="8 9">WSC-6</strain>
    </source>
</reference>
<dbReference type="CDD" id="cd17535">
    <property type="entry name" value="REC_NarL-like"/>
    <property type="match status" value="1"/>
</dbReference>
<dbReference type="CDD" id="cd06170">
    <property type="entry name" value="LuxR_C_like"/>
    <property type="match status" value="1"/>
</dbReference>
<evidence type="ECO:0000256" key="4">
    <source>
        <dbReference type="ARBA" id="ARBA00023163"/>
    </source>
</evidence>
<evidence type="ECO:0000259" key="7">
    <source>
        <dbReference type="PROSITE" id="PS50110"/>
    </source>
</evidence>
<dbReference type="InterPro" id="IPR011006">
    <property type="entry name" value="CheY-like_superfamily"/>
</dbReference>
<gene>
    <name evidence="8" type="ORF">NP596_06525</name>
</gene>
<dbReference type="PRINTS" id="PR00038">
    <property type="entry name" value="HTHLUXR"/>
</dbReference>
<name>A0ABT1U2T3_9GAMM</name>
<feature type="domain" description="HTH luxR-type" evidence="6">
    <location>
        <begin position="141"/>
        <end position="207"/>
    </location>
</feature>
<sequence>MIRIMIADDHAIVRKGLKQILNDVDDMEFSVEASNGDEAFKLIRGDNWDVMLLDIAMPGKNVLELIRLAKMESPSKPILVLSAYPEDQYAIRMLRAGADGYLSKESAPEQLVLAIRKLAKGGKYISNDLAEILVAELNASSNKPLHQNLTDREYQVFISLAHGKRLSEIAVDMSLSIKTVSTYRTRLLKKMNLSSNADLIHYGIKYGLLTGGC</sequence>
<dbReference type="InterPro" id="IPR058245">
    <property type="entry name" value="NreC/VraR/RcsB-like_REC"/>
</dbReference>
<evidence type="ECO:0000256" key="5">
    <source>
        <dbReference type="PROSITE-ProRule" id="PRU00169"/>
    </source>
</evidence>
<feature type="domain" description="Response regulatory" evidence="7">
    <location>
        <begin position="3"/>
        <end position="119"/>
    </location>
</feature>
<dbReference type="InterPro" id="IPR000792">
    <property type="entry name" value="Tscrpt_reg_LuxR_C"/>
</dbReference>
<evidence type="ECO:0000256" key="1">
    <source>
        <dbReference type="ARBA" id="ARBA00022553"/>
    </source>
</evidence>
<dbReference type="SUPFAM" id="SSF52172">
    <property type="entry name" value="CheY-like"/>
    <property type="match status" value="1"/>
</dbReference>
<accession>A0ABT1U2T3</accession>
<evidence type="ECO:0000256" key="2">
    <source>
        <dbReference type="ARBA" id="ARBA00023015"/>
    </source>
</evidence>
<dbReference type="PANTHER" id="PTHR43214">
    <property type="entry name" value="TWO-COMPONENT RESPONSE REGULATOR"/>
    <property type="match status" value="1"/>
</dbReference>
<dbReference type="RefSeq" id="WP_256614479.1">
    <property type="nucleotide sequence ID" value="NZ_JANIBK010000023.1"/>
</dbReference>
<dbReference type="Gene3D" id="3.40.50.2300">
    <property type="match status" value="1"/>
</dbReference>
<evidence type="ECO:0000256" key="3">
    <source>
        <dbReference type="ARBA" id="ARBA00023125"/>
    </source>
</evidence>
<feature type="modified residue" description="4-aspartylphosphate" evidence="5">
    <location>
        <position position="54"/>
    </location>
</feature>
<keyword evidence="1 5" id="KW-0597">Phosphoprotein</keyword>
<dbReference type="Proteomes" id="UP001524586">
    <property type="component" value="Unassembled WGS sequence"/>
</dbReference>
<dbReference type="InterPro" id="IPR039420">
    <property type="entry name" value="WalR-like"/>
</dbReference>
<dbReference type="Pfam" id="PF00196">
    <property type="entry name" value="GerE"/>
    <property type="match status" value="1"/>
</dbReference>
<dbReference type="InterPro" id="IPR016032">
    <property type="entry name" value="Sig_transdc_resp-reg_C-effctor"/>
</dbReference>
<keyword evidence="3" id="KW-0238">DNA-binding</keyword>
<evidence type="ECO:0000259" key="6">
    <source>
        <dbReference type="PROSITE" id="PS50043"/>
    </source>
</evidence>
<keyword evidence="4" id="KW-0804">Transcription</keyword>
<evidence type="ECO:0000313" key="8">
    <source>
        <dbReference type="EMBL" id="MCQ8128110.1"/>
    </source>
</evidence>
<dbReference type="PROSITE" id="PS50110">
    <property type="entry name" value="RESPONSE_REGULATORY"/>
    <property type="match status" value="1"/>
</dbReference>
<dbReference type="PANTHER" id="PTHR43214:SF41">
    <property type="entry name" value="NITRATE_NITRITE RESPONSE REGULATOR PROTEIN NARP"/>
    <property type="match status" value="1"/>
</dbReference>
<dbReference type="InterPro" id="IPR001789">
    <property type="entry name" value="Sig_transdc_resp-reg_receiver"/>
</dbReference>
<dbReference type="EMBL" id="JANIBK010000023">
    <property type="protein sequence ID" value="MCQ8128110.1"/>
    <property type="molecule type" value="Genomic_DNA"/>
</dbReference>
<dbReference type="PROSITE" id="PS50043">
    <property type="entry name" value="HTH_LUXR_2"/>
    <property type="match status" value="1"/>
</dbReference>
<proteinExistence type="predicted"/>